<evidence type="ECO:0000313" key="3">
    <source>
        <dbReference type="EMBL" id="MBL0705859.1"/>
    </source>
</evidence>
<dbReference type="PANTHER" id="PTHR18964">
    <property type="entry name" value="ROK (REPRESSOR, ORF, KINASE) FAMILY"/>
    <property type="match status" value="1"/>
</dbReference>
<dbReference type="RefSeq" id="WP_201896917.1">
    <property type="nucleotide sequence ID" value="NZ_BNCM01000002.1"/>
</dbReference>
<evidence type="ECO:0000313" key="4">
    <source>
        <dbReference type="Proteomes" id="UP000639051"/>
    </source>
</evidence>
<dbReference type="EMBL" id="JAERRC010000024">
    <property type="protein sequence ID" value="MBL0705859.1"/>
    <property type="molecule type" value="Genomic_DNA"/>
</dbReference>
<gene>
    <name evidence="3" type="ORF">JJE72_10110</name>
</gene>
<evidence type="ECO:0000256" key="1">
    <source>
        <dbReference type="ARBA" id="ARBA00006479"/>
    </source>
</evidence>
<name>A0ABS1K2F7_9MICC</name>
<dbReference type="Proteomes" id="UP000639051">
    <property type="component" value="Unassembled WGS sequence"/>
</dbReference>
<dbReference type="PANTHER" id="PTHR18964:SF169">
    <property type="entry name" value="N-ACETYLMANNOSAMINE KINASE"/>
    <property type="match status" value="1"/>
</dbReference>
<protein>
    <submittedName>
        <fullName evidence="3">ROK family protein</fullName>
    </submittedName>
</protein>
<sequence>MRHAIGVDLGGTKTAGGLVSEDGEVLFRETIPTLSQDGGEAILNATAELILRIRRRAAAEGLGVAGTGVGSAGVIDAAHGTVVSATDAIRGWAGTDIAGGLSGRTGLHTAVVNDVHAHALGEAWLGAARATSSSLLLAFGTGVGGSFVVGGRPLLGHRWVGGHVGHVASPFAHDAAGSPLPCVCGSAGHVEAIASGPALHSEYLRRGGDPAVPDTKAVFERAEGASSGGGRSDGGRSGGDRSGGGRSDDGRSGGGRSDDGRSGGDSVAVAAISVAARAAGQAAGGLANILDPELIVVSGGLADAGPLWWEAMEAAFRAELMPPLAALPLVRASLGGAAALAGAARLVFSPEVLAHS</sequence>
<dbReference type="InterPro" id="IPR043129">
    <property type="entry name" value="ATPase_NBD"/>
</dbReference>
<feature type="region of interest" description="Disordered" evidence="2">
    <location>
        <begin position="222"/>
        <end position="264"/>
    </location>
</feature>
<accession>A0ABS1K2F7</accession>
<comment type="caution">
    <text evidence="3">The sequence shown here is derived from an EMBL/GenBank/DDBJ whole genome shotgun (WGS) entry which is preliminary data.</text>
</comment>
<evidence type="ECO:0000256" key="2">
    <source>
        <dbReference type="SAM" id="MobiDB-lite"/>
    </source>
</evidence>
<feature type="compositionally biased region" description="Basic and acidic residues" evidence="2">
    <location>
        <begin position="246"/>
        <end position="262"/>
    </location>
</feature>
<dbReference type="InterPro" id="IPR000600">
    <property type="entry name" value="ROK"/>
</dbReference>
<reference evidence="3 4" key="1">
    <citation type="submission" date="2021-01" db="EMBL/GenBank/DDBJ databases">
        <title>Genome public.</title>
        <authorList>
            <person name="Liu C."/>
            <person name="Sun Q."/>
        </authorList>
    </citation>
    <scope>NUCLEOTIDE SEQUENCE [LARGE SCALE GENOMIC DNA]</scope>
    <source>
        <strain evidence="3 4">JC656</strain>
    </source>
</reference>
<organism evidence="3 4">
    <name type="scientific">Sinomonas cellulolyticus</name>
    <dbReference type="NCBI Taxonomy" id="2801916"/>
    <lineage>
        <taxon>Bacteria</taxon>
        <taxon>Bacillati</taxon>
        <taxon>Actinomycetota</taxon>
        <taxon>Actinomycetes</taxon>
        <taxon>Micrococcales</taxon>
        <taxon>Micrococcaceae</taxon>
        <taxon>Sinomonas</taxon>
    </lineage>
</organism>
<comment type="similarity">
    <text evidence="1">Belongs to the ROK (NagC/XylR) family.</text>
</comment>
<feature type="compositionally biased region" description="Gly residues" evidence="2">
    <location>
        <begin position="226"/>
        <end position="245"/>
    </location>
</feature>
<dbReference type="Gene3D" id="3.30.420.40">
    <property type="match status" value="4"/>
</dbReference>
<proteinExistence type="inferred from homology"/>
<dbReference type="Pfam" id="PF00480">
    <property type="entry name" value="ROK"/>
    <property type="match status" value="2"/>
</dbReference>
<dbReference type="SUPFAM" id="SSF53067">
    <property type="entry name" value="Actin-like ATPase domain"/>
    <property type="match status" value="1"/>
</dbReference>
<keyword evidence="4" id="KW-1185">Reference proteome</keyword>